<protein>
    <submittedName>
        <fullName evidence="9">ABC transporter</fullName>
    </submittedName>
</protein>
<feature type="transmembrane region" description="Helical" evidence="7">
    <location>
        <begin position="213"/>
        <end position="235"/>
    </location>
</feature>
<dbReference type="PANTHER" id="PTHR30294:SF47">
    <property type="entry name" value="INNER MEMBRANE TRANSPORT PERMEASE YHHJ"/>
    <property type="match status" value="1"/>
</dbReference>
<evidence type="ECO:0000256" key="2">
    <source>
        <dbReference type="ARBA" id="ARBA00022475"/>
    </source>
</evidence>
<evidence type="ECO:0000256" key="5">
    <source>
        <dbReference type="ARBA" id="ARBA00023136"/>
    </source>
</evidence>
<feature type="transmembrane region" description="Helical" evidence="7">
    <location>
        <begin position="295"/>
        <end position="323"/>
    </location>
</feature>
<evidence type="ECO:0000259" key="8">
    <source>
        <dbReference type="Pfam" id="PF12698"/>
    </source>
</evidence>
<dbReference type="InterPro" id="IPR013525">
    <property type="entry name" value="ABC2_TM"/>
</dbReference>
<evidence type="ECO:0000256" key="1">
    <source>
        <dbReference type="ARBA" id="ARBA00004651"/>
    </source>
</evidence>
<feature type="transmembrane region" description="Helical" evidence="7">
    <location>
        <begin position="265"/>
        <end position="289"/>
    </location>
</feature>
<dbReference type="GO" id="GO:0005886">
    <property type="term" value="C:plasma membrane"/>
    <property type="evidence" value="ECO:0007669"/>
    <property type="project" value="UniProtKB-SubCell"/>
</dbReference>
<dbReference type="EMBL" id="CP022358">
    <property type="protein sequence ID" value="ASK67833.1"/>
    <property type="molecule type" value="Genomic_DNA"/>
</dbReference>
<name>A0A220UJF6_9GAMM</name>
<organism evidence="9 10">
    <name type="scientific">Shewanella bicestrii</name>
    <dbReference type="NCBI Taxonomy" id="2018305"/>
    <lineage>
        <taxon>Bacteria</taxon>
        <taxon>Pseudomonadati</taxon>
        <taxon>Pseudomonadota</taxon>
        <taxon>Gammaproteobacteria</taxon>
        <taxon>Alteromonadales</taxon>
        <taxon>Shewanellaceae</taxon>
        <taxon>Shewanella</taxon>
    </lineage>
</organism>
<keyword evidence="10" id="KW-1185">Reference proteome</keyword>
<sequence>MAKSPSEQTHVSEPKPLNGAQNAAHPASSGFLALLVALVRRELRALWRDPWQLALISYIPLLGILCLWWLFSAGLPRQLPVAIVDQDHSQLSRMLTRQLKANPVTEPRSFTDLPSAVAAMQQAQVYAVVVFPHDMKKDLLTGHKPTIDVRYNSQFLLVGKLLSSQIQLSLGDGLLQVAGLKQLMTGTPKSQVAVNLSPVKSQTTALFNRNNNYIGFLVPPVLVALWQLLSMLVMANSLNRELHLNTAQSEEGISNRLTEHFWPKVLAKILLFTPILMLQGGFILTWLYLYLALPFAGSLALLLFAQLFMLLAVWSLVLFIFVLMRDSARVISFCTALFAPAFAFMGITFPTHEMPQLAQWWRLIMPSSHYIESHVSVVSYGAAWPTVAQQLSSYWGFIGLLPLIYLLAHKLLPMTVKALAEATEYDAAPLPAKGQ</sequence>
<comment type="subcellular location">
    <subcellularLocation>
        <location evidence="1">Cell membrane</location>
        <topology evidence="1">Multi-pass membrane protein</topology>
    </subcellularLocation>
</comment>
<dbReference type="KEGG" id="sbj:CF168_02600"/>
<dbReference type="Proteomes" id="UP000198367">
    <property type="component" value="Chromosome"/>
</dbReference>
<feature type="domain" description="ABC-2 type transporter transmembrane" evidence="8">
    <location>
        <begin position="51"/>
        <end position="401"/>
    </location>
</feature>
<evidence type="ECO:0000256" key="7">
    <source>
        <dbReference type="SAM" id="Phobius"/>
    </source>
</evidence>
<feature type="transmembrane region" description="Helical" evidence="7">
    <location>
        <begin position="391"/>
        <end position="408"/>
    </location>
</feature>
<evidence type="ECO:0000256" key="3">
    <source>
        <dbReference type="ARBA" id="ARBA00022692"/>
    </source>
</evidence>
<accession>A0A220UJF6</accession>
<dbReference type="Gene3D" id="3.40.1710.10">
    <property type="entry name" value="abc type-2 transporter like domain"/>
    <property type="match status" value="1"/>
</dbReference>
<dbReference type="PANTHER" id="PTHR30294">
    <property type="entry name" value="MEMBRANE COMPONENT OF ABC TRANSPORTER YHHJ-RELATED"/>
    <property type="match status" value="1"/>
</dbReference>
<evidence type="ECO:0000256" key="4">
    <source>
        <dbReference type="ARBA" id="ARBA00022989"/>
    </source>
</evidence>
<keyword evidence="2" id="KW-1003">Cell membrane</keyword>
<dbReference type="AlphaFoldDB" id="A0A220UJF6"/>
<evidence type="ECO:0000256" key="6">
    <source>
        <dbReference type="SAM" id="MobiDB-lite"/>
    </source>
</evidence>
<keyword evidence="3 7" id="KW-0812">Transmembrane</keyword>
<keyword evidence="5 7" id="KW-0472">Membrane</keyword>
<gene>
    <name evidence="9" type="ORF">CF168_02600</name>
</gene>
<feature type="region of interest" description="Disordered" evidence="6">
    <location>
        <begin position="1"/>
        <end position="23"/>
    </location>
</feature>
<evidence type="ECO:0000313" key="10">
    <source>
        <dbReference type="Proteomes" id="UP000198367"/>
    </source>
</evidence>
<feature type="transmembrane region" description="Helical" evidence="7">
    <location>
        <begin position="51"/>
        <end position="71"/>
    </location>
</feature>
<proteinExistence type="predicted"/>
<reference evidence="9 10" key="1">
    <citation type="submission" date="2017-07" db="EMBL/GenBank/DDBJ databases">
        <title>Phenotypical and genomic characterization of a clinical isolate of Shewanella bicestrii sp. nov. producing an extended-spectrum beta-lactamase and a new oxacillinase variant.</title>
        <authorList>
            <person name="Jousset A.B."/>
            <person name="Bonnin R.A."/>
            <person name="Girlich D."/>
            <person name="Dabos L."/>
            <person name="Potron A."/>
            <person name="Dortet L."/>
            <person name="Glaser P."/>
            <person name="Naas T."/>
        </authorList>
    </citation>
    <scope>NUCLEOTIDE SEQUENCE [LARGE SCALE GENOMIC DNA]</scope>
    <source>
        <strain evidence="9 10">JAB-1</strain>
    </source>
</reference>
<dbReference type="InterPro" id="IPR051449">
    <property type="entry name" value="ABC-2_transporter_component"/>
</dbReference>
<feature type="compositionally biased region" description="Polar residues" evidence="6">
    <location>
        <begin position="1"/>
        <end position="11"/>
    </location>
</feature>
<dbReference type="Pfam" id="PF12698">
    <property type="entry name" value="ABC2_membrane_3"/>
    <property type="match status" value="1"/>
</dbReference>
<feature type="transmembrane region" description="Helical" evidence="7">
    <location>
        <begin position="330"/>
        <end position="349"/>
    </location>
</feature>
<evidence type="ECO:0000313" key="9">
    <source>
        <dbReference type="EMBL" id="ASK67833.1"/>
    </source>
</evidence>
<keyword evidence="4 7" id="KW-1133">Transmembrane helix</keyword>
<dbReference type="GO" id="GO:0140359">
    <property type="term" value="F:ABC-type transporter activity"/>
    <property type="evidence" value="ECO:0007669"/>
    <property type="project" value="InterPro"/>
</dbReference>